<evidence type="ECO:0000259" key="2">
    <source>
        <dbReference type="PROSITE" id="PS50157"/>
    </source>
</evidence>
<dbReference type="GO" id="GO:0008270">
    <property type="term" value="F:zinc ion binding"/>
    <property type="evidence" value="ECO:0007669"/>
    <property type="project" value="UniProtKB-KW"/>
</dbReference>
<dbReference type="AlphaFoldDB" id="A0A397S293"/>
<keyword evidence="1" id="KW-0863">Zinc-finger</keyword>
<dbReference type="Proteomes" id="UP000265703">
    <property type="component" value="Unassembled WGS sequence"/>
</dbReference>
<keyword evidence="1" id="KW-0862">Zinc</keyword>
<organism evidence="3 4">
    <name type="scientific">Glomus cerebriforme</name>
    <dbReference type="NCBI Taxonomy" id="658196"/>
    <lineage>
        <taxon>Eukaryota</taxon>
        <taxon>Fungi</taxon>
        <taxon>Fungi incertae sedis</taxon>
        <taxon>Mucoromycota</taxon>
        <taxon>Glomeromycotina</taxon>
        <taxon>Glomeromycetes</taxon>
        <taxon>Glomerales</taxon>
        <taxon>Glomeraceae</taxon>
        <taxon>Glomus</taxon>
    </lineage>
</organism>
<dbReference type="EMBL" id="QKYT01000950">
    <property type="protein sequence ID" value="RIA80523.1"/>
    <property type="molecule type" value="Genomic_DNA"/>
</dbReference>
<accession>A0A397S293</accession>
<dbReference type="InterPro" id="IPR036236">
    <property type="entry name" value="Znf_C2H2_sf"/>
</dbReference>
<feature type="domain" description="C2H2-type" evidence="2">
    <location>
        <begin position="21"/>
        <end position="49"/>
    </location>
</feature>
<dbReference type="SUPFAM" id="SSF57667">
    <property type="entry name" value="beta-beta-alpha zinc fingers"/>
    <property type="match status" value="1"/>
</dbReference>
<comment type="caution">
    <text evidence="3">The sequence shown here is derived from an EMBL/GenBank/DDBJ whole genome shotgun (WGS) entry which is preliminary data.</text>
</comment>
<name>A0A397S293_9GLOM</name>
<reference evidence="3 4" key="1">
    <citation type="submission" date="2018-06" db="EMBL/GenBank/DDBJ databases">
        <title>Comparative genomics reveals the genomic features of Rhizophagus irregularis, R. cerebriforme, R. diaphanum and Gigaspora rosea, and their symbiotic lifestyle signature.</title>
        <authorList>
            <person name="Morin E."/>
            <person name="San Clemente H."/>
            <person name="Chen E.C.H."/>
            <person name="De La Providencia I."/>
            <person name="Hainaut M."/>
            <person name="Kuo A."/>
            <person name="Kohler A."/>
            <person name="Murat C."/>
            <person name="Tang N."/>
            <person name="Roy S."/>
            <person name="Loubradou J."/>
            <person name="Henrissat B."/>
            <person name="Grigoriev I.V."/>
            <person name="Corradi N."/>
            <person name="Roux C."/>
            <person name="Martin F.M."/>
        </authorList>
    </citation>
    <scope>NUCLEOTIDE SEQUENCE [LARGE SCALE GENOMIC DNA]</scope>
    <source>
        <strain evidence="3 4">DAOM 227022</strain>
    </source>
</reference>
<dbReference type="PROSITE" id="PS50157">
    <property type="entry name" value="ZINC_FINGER_C2H2_2"/>
    <property type="match status" value="1"/>
</dbReference>
<dbReference type="Gene3D" id="3.30.160.60">
    <property type="entry name" value="Classic Zinc Finger"/>
    <property type="match status" value="1"/>
</dbReference>
<evidence type="ECO:0000313" key="4">
    <source>
        <dbReference type="Proteomes" id="UP000265703"/>
    </source>
</evidence>
<keyword evidence="4" id="KW-1185">Reference proteome</keyword>
<proteinExistence type="predicted"/>
<sequence length="109" mass="12552">MSIGRLFPMSSDRTNAMSKIFQCQICGETFHSKSSISRHEHQLHPNNRIVPHGFLLGIASQEDDNTKSEETSETERMKTHLLPINEHEYWIKKLEGQDSVMLNMIIEAL</sequence>
<dbReference type="InterPro" id="IPR013087">
    <property type="entry name" value="Znf_C2H2_type"/>
</dbReference>
<dbReference type="OrthoDB" id="2306256at2759"/>
<keyword evidence="1" id="KW-0479">Metal-binding</keyword>
<dbReference type="PROSITE" id="PS00028">
    <property type="entry name" value="ZINC_FINGER_C2H2_1"/>
    <property type="match status" value="1"/>
</dbReference>
<gene>
    <name evidence="3" type="ORF">C1645_838546</name>
</gene>
<evidence type="ECO:0000256" key="1">
    <source>
        <dbReference type="PROSITE-ProRule" id="PRU00042"/>
    </source>
</evidence>
<evidence type="ECO:0000313" key="3">
    <source>
        <dbReference type="EMBL" id="RIA80523.1"/>
    </source>
</evidence>
<protein>
    <recommendedName>
        <fullName evidence="2">C2H2-type domain-containing protein</fullName>
    </recommendedName>
</protein>